<dbReference type="Proteomes" id="UP000597338">
    <property type="component" value="Unassembled WGS sequence"/>
</dbReference>
<dbReference type="SUPFAM" id="SSF51445">
    <property type="entry name" value="(Trans)glycosidases"/>
    <property type="match status" value="1"/>
</dbReference>
<evidence type="ECO:0000313" key="4">
    <source>
        <dbReference type="Proteomes" id="UP000597338"/>
    </source>
</evidence>
<comment type="caution">
    <text evidence="3">The sequence shown here is derived from an EMBL/GenBank/DDBJ whole genome shotgun (WGS) entry which is preliminary data.</text>
</comment>
<keyword evidence="1" id="KW-1133">Transmembrane helix</keyword>
<gene>
    <name evidence="3" type="ORF">GCM10011386_07480</name>
</gene>
<feature type="domain" description="Glycosyl hydrolase family 13 catalytic" evidence="2">
    <location>
        <begin position="235"/>
        <end position="587"/>
    </location>
</feature>
<dbReference type="InterPro" id="IPR017853">
    <property type="entry name" value="GH"/>
</dbReference>
<keyword evidence="4" id="KW-1185">Reference proteome</keyword>
<organism evidence="3 4">
    <name type="scientific">Parapedobacter defluvii</name>
    <dbReference type="NCBI Taxonomy" id="2045106"/>
    <lineage>
        <taxon>Bacteria</taxon>
        <taxon>Pseudomonadati</taxon>
        <taxon>Bacteroidota</taxon>
        <taxon>Sphingobacteriia</taxon>
        <taxon>Sphingobacteriales</taxon>
        <taxon>Sphingobacteriaceae</taxon>
        <taxon>Parapedobacter</taxon>
    </lineage>
</organism>
<dbReference type="RefSeq" id="WP_188747487.1">
    <property type="nucleotide sequence ID" value="NZ_BMIK01000001.1"/>
</dbReference>
<dbReference type="PANTHER" id="PTHR10357">
    <property type="entry name" value="ALPHA-AMYLASE FAMILY MEMBER"/>
    <property type="match status" value="1"/>
</dbReference>
<dbReference type="Pfam" id="PF00128">
    <property type="entry name" value="Alpha-amylase"/>
    <property type="match status" value="1"/>
</dbReference>
<evidence type="ECO:0000313" key="3">
    <source>
        <dbReference type="EMBL" id="GGC18044.1"/>
    </source>
</evidence>
<feature type="transmembrane region" description="Helical" evidence="1">
    <location>
        <begin position="12"/>
        <end position="32"/>
    </location>
</feature>
<sequence length="689" mass="77849">MRKKLLDRFASYRYLYTTALGHFYIIVLLVSAGPSFGLSNAITIHKEDAVVWLPEQEIRGHAEGFGGEVLTVHHNDSSFTITAMPDGTFSFPVEVVGRSVISVWGPKNGRTYRSDELVLTLGYAPFPLVRPIAQVRGDTVTLSVDVTETFPASVSYRWEAASGNPATSAIYSIHHGEAKARIPETFGDYYFNLWAISGGDSLRFQTYVTRNADGIAAFELAKTKPSWLEQAIVYQVTPSAFTEGGSLADVTAKLDEIAHLGINTILLQPVFATHDGGQGYDIIDYFSVREDIGGASQLREFIAQARKRKMKIVLDFVPNHTSVHHPYAQDAITHGNRSHYYNFYQRELDGAPYGSNYHRDANGFIYYFWEGMVNLNYHNPEVQRWMIAACTHWVRTFDIDGYRFDAVWGLAARNPDFPKRLVAALKSVKPELLCLAEDKASVKEPFQMGYDAAYDWTTDTSWVSQWSWETNHHERHSETVFNYPTASKRTTLLKNALFNQKMYGPMVRFLENNDLPPFLSSHNLEQTKMAATLLFSLPGIPMIYNGQEIGNLKHPYDDKPIFRSGNTIGQLDSVGLFPFYAKLAKLRTAHAVLRSENMREWLPSQVSNLLCIYRWTATQHAFTIVNPRENASAFQFEIDALRAIAGNADNLTLVDLITDERFTSITDNDNRLLNIPMPGYSTRILYLSK</sequence>
<evidence type="ECO:0000259" key="2">
    <source>
        <dbReference type="SMART" id="SM00642"/>
    </source>
</evidence>
<reference evidence="4" key="1">
    <citation type="journal article" date="2019" name="Int. J. Syst. Evol. Microbiol.">
        <title>The Global Catalogue of Microorganisms (GCM) 10K type strain sequencing project: providing services to taxonomists for standard genome sequencing and annotation.</title>
        <authorList>
            <consortium name="The Broad Institute Genomics Platform"/>
            <consortium name="The Broad Institute Genome Sequencing Center for Infectious Disease"/>
            <person name="Wu L."/>
            <person name="Ma J."/>
        </authorList>
    </citation>
    <scope>NUCLEOTIDE SEQUENCE [LARGE SCALE GENOMIC DNA]</scope>
    <source>
        <strain evidence="4">CGMCC 1.15342</strain>
    </source>
</reference>
<keyword evidence="1" id="KW-0472">Membrane</keyword>
<evidence type="ECO:0000256" key="1">
    <source>
        <dbReference type="SAM" id="Phobius"/>
    </source>
</evidence>
<protein>
    <recommendedName>
        <fullName evidence="2">Glycosyl hydrolase family 13 catalytic domain-containing protein</fullName>
    </recommendedName>
</protein>
<proteinExistence type="predicted"/>
<accession>A0ABQ1L212</accession>
<dbReference type="SMART" id="SM00642">
    <property type="entry name" value="Aamy"/>
    <property type="match status" value="1"/>
</dbReference>
<name>A0ABQ1L212_9SPHI</name>
<dbReference type="EMBL" id="BMIK01000001">
    <property type="protein sequence ID" value="GGC18044.1"/>
    <property type="molecule type" value="Genomic_DNA"/>
</dbReference>
<dbReference type="Gene3D" id="3.20.20.80">
    <property type="entry name" value="Glycosidases"/>
    <property type="match status" value="1"/>
</dbReference>
<keyword evidence="1" id="KW-0812">Transmembrane</keyword>
<dbReference type="InterPro" id="IPR006047">
    <property type="entry name" value="GH13_cat_dom"/>
</dbReference>